<feature type="compositionally biased region" description="Pro residues" evidence="1">
    <location>
        <begin position="400"/>
        <end position="410"/>
    </location>
</feature>
<keyword evidence="2" id="KW-0812">Transmembrane</keyword>
<feature type="region of interest" description="Disordered" evidence="1">
    <location>
        <begin position="283"/>
        <end position="345"/>
    </location>
</feature>
<dbReference type="Proteomes" id="UP001141327">
    <property type="component" value="Unassembled WGS sequence"/>
</dbReference>
<reference evidence="3" key="1">
    <citation type="journal article" date="2022" name="bioRxiv">
        <title>Genomics of Preaxostyla Flagellates Illuminates Evolutionary Transitions and the Path Towards Mitochondrial Loss.</title>
        <authorList>
            <person name="Novak L.V.F."/>
            <person name="Treitli S.C."/>
            <person name="Pyrih J."/>
            <person name="Halakuc P."/>
            <person name="Pipaliya S.V."/>
            <person name="Vacek V."/>
            <person name="Brzon O."/>
            <person name="Soukal P."/>
            <person name="Eme L."/>
            <person name="Dacks J.B."/>
            <person name="Karnkowska A."/>
            <person name="Elias M."/>
            <person name="Hampl V."/>
        </authorList>
    </citation>
    <scope>NUCLEOTIDE SEQUENCE</scope>
    <source>
        <strain evidence="3">RCP-MX</strain>
    </source>
</reference>
<evidence type="ECO:0000313" key="4">
    <source>
        <dbReference type="Proteomes" id="UP001141327"/>
    </source>
</evidence>
<organism evidence="3 4">
    <name type="scientific">Paratrimastix pyriformis</name>
    <dbReference type="NCBI Taxonomy" id="342808"/>
    <lineage>
        <taxon>Eukaryota</taxon>
        <taxon>Metamonada</taxon>
        <taxon>Preaxostyla</taxon>
        <taxon>Paratrimastigidae</taxon>
        <taxon>Paratrimastix</taxon>
    </lineage>
</organism>
<keyword evidence="2" id="KW-0472">Membrane</keyword>
<proteinExistence type="predicted"/>
<comment type="caution">
    <text evidence="3">The sequence shown here is derived from an EMBL/GenBank/DDBJ whole genome shotgun (WGS) entry which is preliminary data.</text>
</comment>
<sequence>MVFWERLRLIMRVLWTGNVGEQQIRWTEVILRFALYTLASLYMFSYVVGTGQALAYSSWINGNFVETKCQLVTYQNISLTYPADSYSTGACVHVFTVTFPQSPYVGSNAGSSVAANVYSLAQTVKEYLPSPSLRRADIPNPHVLARSVSPRLLDRVALTAAAEMAAAASNDEVPVYPGQVLDVTIGLCTPTSRAKSRWRGLTPETAANRTCFYDPKAPSENMVLQLPPDMTFVGIVMIILVALLPSLFWGFSLLWVGNLLYRQYRIQQGDVLPGGLFGAGPGGAMPVPPADGPAPPPAPADADGGVMGPGQALGAARPAPGARRPEAEAEPEVLPAPLPDDHPISPEEEVRLFLDWEREALLRGERLPQGGPAFQSGAAGPAPPALASATAPAVATATALPPPPPPPPPYDTASPTQEGAAPPTDTIPSDYVRRARIKFTTAQFKQLQQRFQGAAGTDDERRES</sequence>
<feature type="compositionally biased region" description="Pro residues" evidence="1">
    <location>
        <begin position="286"/>
        <end position="299"/>
    </location>
</feature>
<feature type="transmembrane region" description="Helical" evidence="2">
    <location>
        <begin position="29"/>
        <end position="49"/>
    </location>
</feature>
<evidence type="ECO:0000256" key="1">
    <source>
        <dbReference type="SAM" id="MobiDB-lite"/>
    </source>
</evidence>
<protein>
    <submittedName>
        <fullName evidence="3">Uncharacterized protein</fullName>
    </submittedName>
</protein>
<feature type="compositionally biased region" description="Low complexity" evidence="1">
    <location>
        <begin position="300"/>
        <end position="322"/>
    </location>
</feature>
<evidence type="ECO:0000313" key="3">
    <source>
        <dbReference type="EMBL" id="KAJ4461591.1"/>
    </source>
</evidence>
<keyword evidence="4" id="KW-1185">Reference proteome</keyword>
<feature type="transmembrane region" description="Helical" evidence="2">
    <location>
        <begin position="232"/>
        <end position="256"/>
    </location>
</feature>
<gene>
    <name evidence="3" type="ORF">PAPYR_2193</name>
</gene>
<dbReference type="EMBL" id="JAPMOS010000007">
    <property type="protein sequence ID" value="KAJ4461591.1"/>
    <property type="molecule type" value="Genomic_DNA"/>
</dbReference>
<accession>A0ABQ8UR17</accession>
<keyword evidence="2" id="KW-1133">Transmembrane helix</keyword>
<feature type="compositionally biased region" description="Low complexity" evidence="1">
    <location>
        <begin position="368"/>
        <end position="399"/>
    </location>
</feature>
<feature type="region of interest" description="Disordered" evidence="1">
    <location>
        <begin position="367"/>
        <end position="429"/>
    </location>
</feature>
<name>A0ABQ8UR17_9EUKA</name>
<evidence type="ECO:0000256" key="2">
    <source>
        <dbReference type="SAM" id="Phobius"/>
    </source>
</evidence>